<protein>
    <submittedName>
        <fullName evidence="1">Uncharacterized protein</fullName>
    </submittedName>
</protein>
<dbReference type="EMBL" id="CP036526">
    <property type="protein sequence ID" value="QDT13485.1"/>
    <property type="molecule type" value="Genomic_DNA"/>
</dbReference>
<name>A0A517P290_9BACT</name>
<accession>A0A517P290</accession>
<sequence length="109" mass="12003">MSNTPIKPYVVAGAESLSASLFKTEDEVNGFEYRFNITRLDSQSASISHWLRPDDIVALLKLTRLLAAELDFDGCIDFKLRLTLRGVADLIDQMLVDLASADSPGANRS</sequence>
<dbReference type="AlphaFoldDB" id="A0A517P290"/>
<dbReference type="Proteomes" id="UP000319817">
    <property type="component" value="Chromosome"/>
</dbReference>
<reference evidence="1 2" key="1">
    <citation type="submission" date="2019-02" db="EMBL/GenBank/DDBJ databases">
        <title>Deep-cultivation of Planctomycetes and their phenomic and genomic characterization uncovers novel biology.</title>
        <authorList>
            <person name="Wiegand S."/>
            <person name="Jogler M."/>
            <person name="Boedeker C."/>
            <person name="Pinto D."/>
            <person name="Vollmers J."/>
            <person name="Rivas-Marin E."/>
            <person name="Kohn T."/>
            <person name="Peeters S.H."/>
            <person name="Heuer A."/>
            <person name="Rast P."/>
            <person name="Oberbeckmann S."/>
            <person name="Bunk B."/>
            <person name="Jeske O."/>
            <person name="Meyerdierks A."/>
            <person name="Storesund J.E."/>
            <person name="Kallscheuer N."/>
            <person name="Luecker S."/>
            <person name="Lage O.M."/>
            <person name="Pohl T."/>
            <person name="Merkel B.J."/>
            <person name="Hornburger P."/>
            <person name="Mueller R.-W."/>
            <person name="Bruemmer F."/>
            <person name="Labrenz M."/>
            <person name="Spormann A.M."/>
            <person name="Op den Camp H."/>
            <person name="Overmann J."/>
            <person name="Amann R."/>
            <person name="Jetten M.S.M."/>
            <person name="Mascher T."/>
            <person name="Medema M.H."/>
            <person name="Devos D.P."/>
            <person name="Kaster A.-K."/>
            <person name="Ovreas L."/>
            <person name="Rohde M."/>
            <person name="Galperin M.Y."/>
            <person name="Jogler C."/>
        </authorList>
    </citation>
    <scope>NUCLEOTIDE SEQUENCE [LARGE SCALE GENOMIC DNA]</scope>
    <source>
        <strain evidence="1 2">K23_9</strain>
    </source>
</reference>
<gene>
    <name evidence="1" type="ORF">K239x_55030</name>
</gene>
<keyword evidence="2" id="KW-1185">Reference proteome</keyword>
<evidence type="ECO:0000313" key="1">
    <source>
        <dbReference type="EMBL" id="QDT13485.1"/>
    </source>
</evidence>
<evidence type="ECO:0000313" key="2">
    <source>
        <dbReference type="Proteomes" id="UP000319817"/>
    </source>
</evidence>
<proteinExistence type="predicted"/>
<dbReference type="RefSeq" id="WP_419189407.1">
    <property type="nucleotide sequence ID" value="NZ_CP036526.1"/>
</dbReference>
<organism evidence="1 2">
    <name type="scientific">Stieleria marina</name>
    <dbReference type="NCBI Taxonomy" id="1930275"/>
    <lineage>
        <taxon>Bacteria</taxon>
        <taxon>Pseudomonadati</taxon>
        <taxon>Planctomycetota</taxon>
        <taxon>Planctomycetia</taxon>
        <taxon>Pirellulales</taxon>
        <taxon>Pirellulaceae</taxon>
        <taxon>Stieleria</taxon>
    </lineage>
</organism>